<dbReference type="InterPro" id="IPR015421">
    <property type="entry name" value="PyrdxlP-dep_Trfase_major"/>
</dbReference>
<dbReference type="KEGG" id="lgi:LOTGIDRAFT_115956"/>
<dbReference type="InterPro" id="IPR015424">
    <property type="entry name" value="PyrdxlP-dep_Trfase"/>
</dbReference>
<name>V4C4F9_LOTGI</name>
<evidence type="ECO:0000313" key="10">
    <source>
        <dbReference type="Proteomes" id="UP000030746"/>
    </source>
</evidence>
<dbReference type="PANTHER" id="PTHR45677">
    <property type="entry name" value="GLUTAMATE DECARBOXYLASE-RELATED"/>
    <property type="match status" value="1"/>
</dbReference>
<evidence type="ECO:0000256" key="2">
    <source>
        <dbReference type="ARBA" id="ARBA00009533"/>
    </source>
</evidence>
<feature type="modified residue" description="N6-(pyridoxal phosphate)lysine" evidence="7">
    <location>
        <position position="287"/>
    </location>
</feature>
<dbReference type="InterPro" id="IPR021115">
    <property type="entry name" value="Pyridoxal-P_BS"/>
</dbReference>
<evidence type="ECO:0000256" key="1">
    <source>
        <dbReference type="ARBA" id="ARBA00001933"/>
    </source>
</evidence>
<dbReference type="RefSeq" id="XP_009052789.1">
    <property type="nucleotide sequence ID" value="XM_009054541.1"/>
</dbReference>
<keyword evidence="10" id="KW-1185">Reference proteome</keyword>
<comment type="similarity">
    <text evidence="2 8">Belongs to the group II decarboxylase family.</text>
</comment>
<evidence type="ECO:0000256" key="6">
    <source>
        <dbReference type="ARBA" id="ARBA00023239"/>
    </source>
</evidence>
<organism evidence="9 10">
    <name type="scientific">Lottia gigantea</name>
    <name type="common">Giant owl limpet</name>
    <dbReference type="NCBI Taxonomy" id="225164"/>
    <lineage>
        <taxon>Eukaryota</taxon>
        <taxon>Metazoa</taxon>
        <taxon>Spiralia</taxon>
        <taxon>Lophotrochozoa</taxon>
        <taxon>Mollusca</taxon>
        <taxon>Gastropoda</taxon>
        <taxon>Patellogastropoda</taxon>
        <taxon>Lottioidea</taxon>
        <taxon>Lottiidae</taxon>
        <taxon>Lottia</taxon>
    </lineage>
</organism>
<dbReference type="GO" id="GO:0030170">
    <property type="term" value="F:pyridoxal phosphate binding"/>
    <property type="evidence" value="ECO:0007669"/>
    <property type="project" value="InterPro"/>
</dbReference>
<dbReference type="FunFam" id="3.40.640.10:FF:000016">
    <property type="entry name" value="Glutamate decarboxylase like 1"/>
    <property type="match status" value="1"/>
</dbReference>
<dbReference type="STRING" id="225164.V4C4F9"/>
<evidence type="ECO:0000256" key="8">
    <source>
        <dbReference type="RuleBase" id="RU000382"/>
    </source>
</evidence>
<sequence length="475" mass="54235">FLIEMTHILTDYILKENDRASKVLDFHHPHQLREMMDHCLDIDENPRDLEQILSDCKETLKYCVKTGHPRFFNQLSTGLDIIGVTGEWLTAVSNTNMFTYEVAPVFTLMEEVILRRMRDLIGWQDGDGIMAPGGAISNFYGVLLARQKYLPQARLNGMFGCGEPVIFTSKQSHYSIKRAAILLGIGANNVIYVDCDHRGKMMVKDLEEKIASSKRNGKLPILVNCMAGTTVLGVYDPLEEIADVCKRNSIWLHVDGAWGGSVLLSRDHRHLLNGVERADSMTWNPHKMMGVPLQCSVILTKHKKLLAEANQSNADYLFQKDKNYDVTYDTGDKTIQCGRHNDIFKLWLMWRAKGDQGFEEQISKNFELAQYTLEKVQNRDGFHVILDKLEAPNVCFWYLPLKWRQQSPSDINAKELNKIAPQIKAQMMESGTMLVQYQPLGDLPNFFRVAISNPVITTRDIDFMIDEIDCIGRDL</sequence>
<dbReference type="OrthoDB" id="392571at2759"/>
<evidence type="ECO:0000256" key="7">
    <source>
        <dbReference type="PIRSR" id="PIRSR602129-50"/>
    </source>
</evidence>
<gene>
    <name evidence="9" type="ORF">LOTGIDRAFT_115956</name>
</gene>
<evidence type="ECO:0008006" key="11">
    <source>
        <dbReference type="Google" id="ProtNLM"/>
    </source>
</evidence>
<dbReference type="GO" id="GO:0005737">
    <property type="term" value="C:cytoplasm"/>
    <property type="evidence" value="ECO:0007669"/>
    <property type="project" value="TreeGrafter"/>
</dbReference>
<evidence type="ECO:0000256" key="5">
    <source>
        <dbReference type="ARBA" id="ARBA00022898"/>
    </source>
</evidence>
<dbReference type="Gene3D" id="3.40.640.10">
    <property type="entry name" value="Type I PLP-dependent aspartate aminotransferase-like (Major domain)"/>
    <property type="match status" value="1"/>
</dbReference>
<feature type="non-terminal residue" evidence="9">
    <location>
        <position position="1"/>
    </location>
</feature>
<dbReference type="GO" id="GO:0009449">
    <property type="term" value="P:gamma-aminobutyric acid biosynthetic process"/>
    <property type="evidence" value="ECO:0007669"/>
    <property type="project" value="TreeGrafter"/>
</dbReference>
<dbReference type="AlphaFoldDB" id="V4C4F9"/>
<keyword evidence="5 7" id="KW-0663">Pyridoxal phosphate</keyword>
<evidence type="ECO:0000256" key="4">
    <source>
        <dbReference type="ARBA" id="ARBA00022793"/>
    </source>
</evidence>
<dbReference type="CDD" id="cd06450">
    <property type="entry name" value="DOPA_deC_like"/>
    <property type="match status" value="1"/>
</dbReference>
<dbReference type="GeneID" id="20231289"/>
<comment type="subunit">
    <text evidence="3">Homodimer.</text>
</comment>
<dbReference type="EMBL" id="KB201459">
    <property type="protein sequence ID" value="ESO96424.1"/>
    <property type="molecule type" value="Genomic_DNA"/>
</dbReference>
<dbReference type="InterPro" id="IPR002129">
    <property type="entry name" value="PyrdxlP-dep_de-COase"/>
</dbReference>
<dbReference type="PROSITE" id="PS00392">
    <property type="entry name" value="DDC_GAD_HDC_YDC"/>
    <property type="match status" value="1"/>
</dbReference>
<proteinExistence type="inferred from homology"/>
<protein>
    <recommendedName>
        <fullName evidence="11">Glutamate decarboxylase</fullName>
    </recommendedName>
</protein>
<dbReference type="Gene3D" id="3.90.1150.170">
    <property type="match status" value="1"/>
</dbReference>
<keyword evidence="4" id="KW-0210">Decarboxylase</keyword>
<evidence type="ECO:0000313" key="9">
    <source>
        <dbReference type="EMBL" id="ESO96424.1"/>
    </source>
</evidence>
<dbReference type="Proteomes" id="UP000030746">
    <property type="component" value="Unassembled WGS sequence"/>
</dbReference>
<dbReference type="SUPFAM" id="SSF53383">
    <property type="entry name" value="PLP-dependent transferases"/>
    <property type="match status" value="1"/>
</dbReference>
<dbReference type="CTD" id="20231289"/>
<evidence type="ECO:0000256" key="3">
    <source>
        <dbReference type="ARBA" id="ARBA00011738"/>
    </source>
</evidence>
<keyword evidence="6 8" id="KW-0456">Lyase</keyword>
<comment type="cofactor">
    <cofactor evidence="1 7 8">
        <name>pyridoxal 5'-phosphate</name>
        <dbReference type="ChEBI" id="CHEBI:597326"/>
    </cofactor>
</comment>
<dbReference type="GO" id="GO:0004351">
    <property type="term" value="F:glutamate decarboxylase activity"/>
    <property type="evidence" value="ECO:0007669"/>
    <property type="project" value="TreeGrafter"/>
</dbReference>
<dbReference type="PANTHER" id="PTHR45677:SF10">
    <property type="entry name" value="GLUTAMATE DECARBOXYLASE"/>
    <property type="match status" value="1"/>
</dbReference>
<dbReference type="HOGENOM" id="CLU_011856_0_0_1"/>
<dbReference type="OMA" id="FKSEPQH"/>
<accession>V4C4F9</accession>
<dbReference type="Pfam" id="PF00282">
    <property type="entry name" value="Pyridoxal_deC"/>
    <property type="match status" value="1"/>
</dbReference>
<reference evidence="9 10" key="1">
    <citation type="journal article" date="2013" name="Nature">
        <title>Insights into bilaterian evolution from three spiralian genomes.</title>
        <authorList>
            <person name="Simakov O."/>
            <person name="Marletaz F."/>
            <person name="Cho S.J."/>
            <person name="Edsinger-Gonzales E."/>
            <person name="Havlak P."/>
            <person name="Hellsten U."/>
            <person name="Kuo D.H."/>
            <person name="Larsson T."/>
            <person name="Lv J."/>
            <person name="Arendt D."/>
            <person name="Savage R."/>
            <person name="Osoegawa K."/>
            <person name="de Jong P."/>
            <person name="Grimwood J."/>
            <person name="Chapman J.A."/>
            <person name="Shapiro H."/>
            <person name="Aerts A."/>
            <person name="Otillar R.P."/>
            <person name="Terry A.Y."/>
            <person name="Boore J.L."/>
            <person name="Grigoriev I.V."/>
            <person name="Lindberg D.R."/>
            <person name="Seaver E.C."/>
            <person name="Weisblat D.A."/>
            <person name="Putnam N.H."/>
            <person name="Rokhsar D.S."/>
        </authorList>
    </citation>
    <scope>NUCLEOTIDE SEQUENCE [LARGE SCALE GENOMIC DNA]</scope>
</reference>